<reference evidence="10" key="2">
    <citation type="submission" date="2021-01" db="EMBL/GenBank/DDBJ databases">
        <authorList>
            <person name="Schikora-Tamarit M.A."/>
        </authorList>
    </citation>
    <scope>NUCLEOTIDE SEQUENCE</scope>
    <source>
        <strain evidence="10">NCAIM Y.01608</strain>
    </source>
</reference>
<evidence type="ECO:0000259" key="9">
    <source>
        <dbReference type="Pfam" id="PF12697"/>
    </source>
</evidence>
<evidence type="ECO:0000256" key="4">
    <source>
        <dbReference type="ARBA" id="ARBA00022801"/>
    </source>
</evidence>
<keyword evidence="4 6" id="KW-0378">Hydrolase</keyword>
<feature type="active site" evidence="7">
    <location>
        <position position="216"/>
    </location>
</feature>
<accession>A0A9P8T1Y7</accession>
<evidence type="ECO:0000313" key="11">
    <source>
        <dbReference type="Proteomes" id="UP000788993"/>
    </source>
</evidence>
<evidence type="ECO:0000313" key="10">
    <source>
        <dbReference type="EMBL" id="KAH3663288.1"/>
    </source>
</evidence>
<comment type="caution">
    <text evidence="10">The sequence shown here is derived from an EMBL/GenBank/DDBJ whole genome shotgun (WGS) entry which is preliminary data.</text>
</comment>
<dbReference type="EC" id="3.1.1.-" evidence="6"/>
<dbReference type="AlphaFoldDB" id="A0A9P8T1Y7"/>
<dbReference type="Gene3D" id="3.40.50.1820">
    <property type="entry name" value="alpha/beta hydrolase"/>
    <property type="match status" value="1"/>
</dbReference>
<dbReference type="InterPro" id="IPR016812">
    <property type="entry name" value="PPase_methylesterase_euk"/>
</dbReference>
<evidence type="ECO:0000256" key="2">
    <source>
        <dbReference type="ARBA" id="ARBA00020672"/>
    </source>
</evidence>
<dbReference type="PANTHER" id="PTHR14189:SF0">
    <property type="entry name" value="PROTEIN PHOSPHATASE METHYLESTERASE 1"/>
    <property type="match status" value="1"/>
</dbReference>
<evidence type="ECO:0000256" key="5">
    <source>
        <dbReference type="ARBA" id="ARBA00049203"/>
    </source>
</evidence>
<proteinExistence type="inferred from homology"/>
<dbReference type="SUPFAM" id="SSF53474">
    <property type="entry name" value="alpha/beta-Hydrolases"/>
    <property type="match status" value="1"/>
</dbReference>
<comment type="function">
    <text evidence="6">Demethylates proteins that have been reversibly carboxymethylated.</text>
</comment>
<dbReference type="Pfam" id="PF12697">
    <property type="entry name" value="Abhydrolase_6"/>
    <property type="match status" value="1"/>
</dbReference>
<comment type="catalytic activity">
    <reaction evidence="5">
        <text>[phosphatase 2A protein]-C-terminal L-leucine methyl ester + H2O = [phosphatase 2A protein]-C-terminal L-leucine + methanol + H(+)</text>
        <dbReference type="Rhea" id="RHEA:48548"/>
        <dbReference type="Rhea" id="RHEA-COMP:12134"/>
        <dbReference type="Rhea" id="RHEA-COMP:12135"/>
        <dbReference type="ChEBI" id="CHEBI:15377"/>
        <dbReference type="ChEBI" id="CHEBI:15378"/>
        <dbReference type="ChEBI" id="CHEBI:17790"/>
        <dbReference type="ChEBI" id="CHEBI:90516"/>
        <dbReference type="ChEBI" id="CHEBI:90517"/>
        <dbReference type="EC" id="3.1.1.89"/>
    </reaction>
</comment>
<protein>
    <recommendedName>
        <fullName evidence="2 6">Protein phosphatase methylesterase 1</fullName>
        <shortName evidence="6">PME-1</shortName>
        <ecNumber evidence="6">3.1.1.-</ecNumber>
    </recommendedName>
</protein>
<dbReference type="InterPro" id="IPR000073">
    <property type="entry name" value="AB_hydrolase_1"/>
</dbReference>
<evidence type="ECO:0000256" key="3">
    <source>
        <dbReference type="ARBA" id="ARBA00022487"/>
    </source>
</evidence>
<dbReference type="PIRSF" id="PIRSF022950">
    <property type="entry name" value="PPase_methylesterase_euk"/>
    <property type="match status" value="1"/>
</dbReference>
<feature type="region of interest" description="Disordered" evidence="8">
    <location>
        <begin position="13"/>
        <end position="44"/>
    </location>
</feature>
<feature type="domain" description="AB hydrolase-1" evidence="9">
    <location>
        <begin position="87"/>
        <end position="375"/>
    </location>
</feature>
<gene>
    <name evidence="10" type="ORF">OGATHE_004864</name>
</gene>
<sequence>MSELANDLLRKKARQLDHSSSFSSETADSLGQLPNSRRKESRISTNKVPDITSFFPHLEVFTNNDGYLFQTYYRPPRQKDSDSSVILVMHHGAGSSGATFAKLAPAIEKQCEMQSISSVPGVFTFDMRGHGRTALLNSSSEENSKLSIDNLCDDFRFLLQWFHEKYFPEGPPPSYFLVGHSLGGSILTKVISDDVNNSACLKKNLGQLVSGLVMIDIVEDTAIKSLSAMNSYLNTIPKQFPSIEDAIRWHIDSNLLHNVDSSLISVPSLFTRTDEGHYKWIIDLRKTEPFWHDWFEGLSKRFVSIPDRISKLLILANNDYLDKDLMIGQMQGKYQLVVFHNNQLKHANTLTTATQSIPSQDASDLGHFVHEDIPLKVAASLVDFVERNDYKFASTNSSLSNFKSQADLLSAYNAKWGVSH</sequence>
<keyword evidence="11" id="KW-1185">Reference proteome</keyword>
<dbReference type="EMBL" id="JAEUBD010001266">
    <property type="protein sequence ID" value="KAH3663288.1"/>
    <property type="molecule type" value="Genomic_DNA"/>
</dbReference>
<feature type="active site" evidence="7">
    <location>
        <position position="367"/>
    </location>
</feature>
<keyword evidence="3 6" id="KW-0719">Serine esterase</keyword>
<name>A0A9P8T1Y7_9ASCO</name>
<dbReference type="GO" id="GO:0051723">
    <property type="term" value="F:protein methylesterase activity"/>
    <property type="evidence" value="ECO:0007669"/>
    <property type="project" value="UniProtKB-EC"/>
</dbReference>
<dbReference type="Proteomes" id="UP000788993">
    <property type="component" value="Unassembled WGS sequence"/>
</dbReference>
<evidence type="ECO:0000256" key="8">
    <source>
        <dbReference type="SAM" id="MobiDB-lite"/>
    </source>
</evidence>
<evidence type="ECO:0000256" key="7">
    <source>
        <dbReference type="PIRSR" id="PIRSR022950-1"/>
    </source>
</evidence>
<reference evidence="10" key="1">
    <citation type="journal article" date="2021" name="Open Biol.">
        <title>Shared evolutionary footprints suggest mitochondrial oxidative damage underlies multiple complex I losses in fungi.</title>
        <authorList>
            <person name="Schikora-Tamarit M.A."/>
            <person name="Marcet-Houben M."/>
            <person name="Nosek J."/>
            <person name="Gabaldon T."/>
        </authorList>
    </citation>
    <scope>NUCLEOTIDE SEQUENCE</scope>
    <source>
        <strain evidence="10">NCAIM Y.01608</strain>
    </source>
</reference>
<dbReference type="OrthoDB" id="194865at2759"/>
<feature type="active site" evidence="7">
    <location>
        <position position="181"/>
    </location>
</feature>
<dbReference type="InterPro" id="IPR029058">
    <property type="entry name" value="AB_hydrolase_fold"/>
</dbReference>
<comment type="similarity">
    <text evidence="1 6">Belongs to the AB hydrolase superfamily.</text>
</comment>
<organism evidence="10 11">
    <name type="scientific">Ogataea polymorpha</name>
    <dbReference type="NCBI Taxonomy" id="460523"/>
    <lineage>
        <taxon>Eukaryota</taxon>
        <taxon>Fungi</taxon>
        <taxon>Dikarya</taxon>
        <taxon>Ascomycota</taxon>
        <taxon>Saccharomycotina</taxon>
        <taxon>Pichiomycetes</taxon>
        <taxon>Pichiales</taxon>
        <taxon>Pichiaceae</taxon>
        <taxon>Ogataea</taxon>
    </lineage>
</organism>
<dbReference type="PANTHER" id="PTHR14189">
    <property type="entry name" value="PROTEIN PHOSPHATASE METHYLESTERASE-1 RELATED"/>
    <property type="match status" value="1"/>
</dbReference>
<evidence type="ECO:0000256" key="6">
    <source>
        <dbReference type="PIRNR" id="PIRNR022950"/>
    </source>
</evidence>
<evidence type="ECO:0000256" key="1">
    <source>
        <dbReference type="ARBA" id="ARBA00008645"/>
    </source>
</evidence>
<feature type="compositionally biased region" description="Polar residues" evidence="8">
    <location>
        <begin position="18"/>
        <end position="35"/>
    </location>
</feature>